<dbReference type="PANTHER" id="PTHR16453">
    <property type="entry name" value="WD40 DOMAIN-CONTAINING PROTEIN MIO FAMILY MEMBER"/>
    <property type="match status" value="1"/>
</dbReference>
<dbReference type="Proteomes" id="UP000188320">
    <property type="component" value="Unassembled WGS sequence"/>
</dbReference>
<feature type="region of interest" description="Disordered" evidence="4">
    <location>
        <begin position="92"/>
        <end position="129"/>
    </location>
</feature>
<feature type="region of interest" description="Disordered" evidence="4">
    <location>
        <begin position="1178"/>
        <end position="1220"/>
    </location>
</feature>
<evidence type="ECO:0000256" key="2">
    <source>
        <dbReference type="ARBA" id="ARBA00022574"/>
    </source>
</evidence>
<protein>
    <submittedName>
        <fullName evidence="7">SEH-associated protein 4</fullName>
    </submittedName>
</protein>
<dbReference type="Gene3D" id="2.130.10.10">
    <property type="entry name" value="YVTN repeat-like/Quinoprotein amine dehydrogenase"/>
    <property type="match status" value="1"/>
</dbReference>
<keyword evidence="8" id="KW-1185">Reference proteome</keyword>
<dbReference type="Pfam" id="PF21719">
    <property type="entry name" value="MIOS_a-sol"/>
    <property type="match status" value="1"/>
</dbReference>
<sequence>MIQDLAELVDSPLDTDDRFLLYTQNRLKLYKKEQNPDKSVRVEKLDSLKLEEPICCLDWSRRICFGYGILATGTKTGSVDLRLIEQLHDENRMKQQRQYGRNKKIGKGDESGRDSNISKVHKSKESNRRKLCVKQEEHAPLEQKDIFFKHSLNMIQQSGRKTNAVKFNDLDGIKLAAGFNKLTGQSSIVVVDIMQKIEEKQILVGYDDFLSARTERVLKQQYRRRARNNWGSTRHNLSEGITVVKEWEVQQDLGIEYTFTGNGNVGGSEEIQILYEPHSIKSLCWVPQSKHALVAGCKDGAGVIRMYSTNTPGNCESLVFNEDGGKKGAIYGIEFDPFNENRFLAHDKNKTVRIYDIRWPSSSIKLNLDEIIKYGIKQVHYSKSKKDIVEILGLREYKIDIWKIDQEIKDKAAVDRNNIVLDNEYSNSYDKEYDEKRNVTTKGKEIENGIAVDTQISYPADILMRTHLHVKIPSQSQSQKQKQKQKQNSEKKKGKHEFAKENENENKSENEEDGSNEEGIPFINSFFSGISCGKHTQNKIESKYGNETPRQKNTKQHAHSSTLINTENGKCEEKVLVCLNNGELYVLEEPGSYIFDISPSGKIAIAAKGDFNDLQVKNRTSRDMSISILDNITSANVDSGANDGGGSSGVNSRQFVEVLNPVLGMGSEGNSGDISEIMRKRALIGYGVDLEHNATIFKSGSTLFEVWRYLRNANALKREKILLDPQTGKDESFCGIYNMLMCHGKYHDLTDDGLQIIHQDILERSAAVCPFLQNQKIQGVKTGSYQVPVVYEGSKKNIERMLALIMLGYLKERDAVCHITQDIVARKEYEVAAEMCVMYGEYELAIESLAKSNGTKYQMLMCLLSSQFDAEDNRLIPFKRCTPLNTLTVEKLADAFDSNDVILSMLSYLKSGNWGTVLKKSRLSLTKKLVMALRLLDDTSLASLLAELYVECCNKGKIEGLILTGILNHGYLILQKYVDLTGDVQTAALIGMLEPIQYNRTTNSPQLDENSHIVIFEKYYSQYKHLLNKWRLYNQRCILDVKINQLRTTWTNTSGEFYSSQYYNPISFLLNHVNPVQIKCSFCRTGIVYFKKFKIHPILDFKNNPKEAEIFENFFDLFPVIDYQSTKSATPAGRLASVSGKYDQALTHTKNSLSSYQMGTKEFKQINTASALDTITNSSSSAKNTTLDSSSSKATENSKSNGTQPVTRKQSTKAAAKKSLYRDDSLSSASGFDRRQNIAHEFISQHTLPSTPNSIANINKVGNKFSKHSISTATTTTEATPASNTNGVGNSVYSRAIYTHCPKCSNLLPSCSVCRLTLGTSQINNAASSLNHLSDSTGTNKIDFWFSWCQSCGHGGHYSHLSLWFDKNSFCPVPQCNCQCYSL</sequence>
<reference evidence="8" key="1">
    <citation type="submission" date="2017-01" db="EMBL/GenBank/DDBJ databases">
        <authorList>
            <person name="Wang Y."/>
            <person name="White M."/>
            <person name="Kvist S."/>
            <person name="Moncalvo J.-M."/>
        </authorList>
    </citation>
    <scope>NUCLEOTIDE SEQUENCE [LARGE SCALE GENOMIC DNA]</scope>
    <source>
        <strain evidence="8">COL-18-3</strain>
    </source>
</reference>
<dbReference type="InterPro" id="IPR036322">
    <property type="entry name" value="WD40_repeat_dom_sf"/>
</dbReference>
<evidence type="ECO:0000259" key="5">
    <source>
        <dbReference type="Pfam" id="PF17034"/>
    </source>
</evidence>
<evidence type="ECO:0000313" key="8">
    <source>
        <dbReference type="Proteomes" id="UP000188320"/>
    </source>
</evidence>
<feature type="compositionally biased region" description="Low complexity" evidence="4">
    <location>
        <begin position="1189"/>
        <end position="1201"/>
    </location>
</feature>
<dbReference type="InterPro" id="IPR031488">
    <property type="entry name" value="Zn_ribbon_mio"/>
</dbReference>
<feature type="region of interest" description="Disordered" evidence="4">
    <location>
        <begin position="472"/>
        <end position="520"/>
    </location>
</feature>
<dbReference type="InterPro" id="IPR049092">
    <property type="entry name" value="MIOS_a-sol"/>
</dbReference>
<dbReference type="InterPro" id="IPR015943">
    <property type="entry name" value="WD40/YVTN_repeat-like_dom_sf"/>
</dbReference>
<comment type="similarity">
    <text evidence="1">Belongs to the WD repeat mio family.</text>
</comment>
<dbReference type="PANTHER" id="PTHR16453:SF9">
    <property type="entry name" value="GATOR COMPLEX PROTEIN MIOS"/>
    <property type="match status" value="1"/>
</dbReference>
<dbReference type="CDD" id="cd16691">
    <property type="entry name" value="mRING-H2-C3H3C2_Mio"/>
    <property type="match status" value="1"/>
</dbReference>
<feature type="domain" description="GATOR2 complex protein MIO zinc-ribbon like" evidence="5">
    <location>
        <begin position="1266"/>
        <end position="1380"/>
    </location>
</feature>
<comment type="caution">
    <text evidence="7">The sequence shown here is derived from an EMBL/GenBank/DDBJ whole genome shotgun (WGS) entry which is preliminary data.</text>
</comment>
<dbReference type="SUPFAM" id="SSF50978">
    <property type="entry name" value="WD40 repeat-like"/>
    <property type="match status" value="1"/>
</dbReference>
<feature type="compositionally biased region" description="Polar residues" evidence="4">
    <location>
        <begin position="1202"/>
        <end position="1213"/>
    </location>
</feature>
<evidence type="ECO:0000256" key="3">
    <source>
        <dbReference type="ARBA" id="ARBA00022737"/>
    </source>
</evidence>
<dbReference type="OrthoDB" id="341486at2759"/>
<dbReference type="GO" id="GO:1904263">
    <property type="term" value="P:positive regulation of TORC1 signaling"/>
    <property type="evidence" value="ECO:0007669"/>
    <property type="project" value="TreeGrafter"/>
</dbReference>
<feature type="compositionally biased region" description="Basic and acidic residues" evidence="4">
    <location>
        <begin position="487"/>
        <end position="509"/>
    </location>
</feature>
<evidence type="ECO:0000256" key="4">
    <source>
        <dbReference type="SAM" id="MobiDB-lite"/>
    </source>
</evidence>
<evidence type="ECO:0000259" key="6">
    <source>
        <dbReference type="Pfam" id="PF21719"/>
    </source>
</evidence>
<proteinExistence type="inferred from homology"/>
<accession>A0A1R1PV86</accession>
<evidence type="ECO:0000313" key="7">
    <source>
        <dbReference type="EMBL" id="OMH84861.1"/>
    </source>
</evidence>
<keyword evidence="2" id="KW-0853">WD repeat</keyword>
<dbReference type="EMBL" id="LSSK01000136">
    <property type="protein sequence ID" value="OMH84861.1"/>
    <property type="molecule type" value="Genomic_DNA"/>
</dbReference>
<keyword evidence="3" id="KW-0677">Repeat</keyword>
<dbReference type="InterPro" id="IPR037593">
    <property type="entry name" value="MIOS/Sea4"/>
</dbReference>
<feature type="compositionally biased region" description="Polar residues" evidence="4">
    <location>
        <begin position="1178"/>
        <end position="1188"/>
    </location>
</feature>
<dbReference type="Pfam" id="PF17034">
    <property type="entry name" value="zinc_ribbon_16"/>
    <property type="match status" value="1"/>
</dbReference>
<evidence type="ECO:0000256" key="1">
    <source>
        <dbReference type="ARBA" id="ARBA00009713"/>
    </source>
</evidence>
<name>A0A1R1PV86_ZANCU</name>
<gene>
    <name evidence="7" type="ORF">AX774_g1594</name>
</gene>
<organism evidence="7 8">
    <name type="scientific">Zancudomyces culisetae</name>
    <name type="common">Gut fungus</name>
    <name type="synonym">Smittium culisetae</name>
    <dbReference type="NCBI Taxonomy" id="1213189"/>
    <lineage>
        <taxon>Eukaryota</taxon>
        <taxon>Fungi</taxon>
        <taxon>Fungi incertae sedis</taxon>
        <taxon>Zoopagomycota</taxon>
        <taxon>Kickxellomycotina</taxon>
        <taxon>Harpellomycetes</taxon>
        <taxon>Harpellales</taxon>
        <taxon>Legeriomycetaceae</taxon>
        <taxon>Zancudomyces</taxon>
    </lineage>
</organism>
<feature type="domain" description="MIOS-like alpha-solenoid" evidence="6">
    <location>
        <begin position="678"/>
        <end position="855"/>
    </location>
</feature>
<dbReference type="GO" id="GO:0005737">
    <property type="term" value="C:cytoplasm"/>
    <property type="evidence" value="ECO:0007669"/>
    <property type="project" value="TreeGrafter"/>
</dbReference>